<protein>
    <submittedName>
        <fullName evidence="1">Uncharacterized protein</fullName>
    </submittedName>
</protein>
<dbReference type="AlphaFoldDB" id="A0A3P6QNQ9"/>
<sequence>MPFVQDLQKYIVKEQERRAIAAAERQRGHEQKPGNLSTFGDAHTKDISAVMDALFSPSLYPNTTVNSACDPKRRTTVPLPNVPSLEEAISNTSANIPNLASQTTFSPRDGLLDRASRFVAATGSHHPPHASQFRPLEQSPLGKAVLNPLAMVLNIGSAGKTFRGSTEKIAPPQIAHPIAIPAQQAPAPFVNRPVYVAPKERSARISLSETSAFTAFKSPSVSASTDISAGATEKIEMELHKLLCGSSDVSDSTTGIHGADEKTPTAFLDSLSPETDLGSEFAYFPGLTSESNHTGVGYVLPFTRTDGYIVQLCDAWKDFKLDRAAIFAGLPGFETAR</sequence>
<dbReference type="Proteomes" id="UP000271889">
    <property type="component" value="Unassembled WGS sequence"/>
</dbReference>
<evidence type="ECO:0000313" key="1">
    <source>
        <dbReference type="EMBL" id="VDK52666.1"/>
    </source>
</evidence>
<keyword evidence="2" id="KW-1185">Reference proteome</keyword>
<accession>A0A3P6QNQ9</accession>
<proteinExistence type="predicted"/>
<organism evidence="1 2">
    <name type="scientific">Cylicostephanus goldi</name>
    <name type="common">Nematode worm</name>
    <dbReference type="NCBI Taxonomy" id="71465"/>
    <lineage>
        <taxon>Eukaryota</taxon>
        <taxon>Metazoa</taxon>
        <taxon>Ecdysozoa</taxon>
        <taxon>Nematoda</taxon>
        <taxon>Chromadorea</taxon>
        <taxon>Rhabditida</taxon>
        <taxon>Rhabditina</taxon>
        <taxon>Rhabditomorpha</taxon>
        <taxon>Strongyloidea</taxon>
        <taxon>Strongylidae</taxon>
        <taxon>Cylicostephanus</taxon>
    </lineage>
</organism>
<evidence type="ECO:0000313" key="2">
    <source>
        <dbReference type="Proteomes" id="UP000271889"/>
    </source>
</evidence>
<name>A0A3P6QNQ9_CYLGO</name>
<dbReference type="EMBL" id="UYRV01005497">
    <property type="protein sequence ID" value="VDK52666.1"/>
    <property type="molecule type" value="Genomic_DNA"/>
</dbReference>
<gene>
    <name evidence="1" type="ORF">CGOC_LOCUS2447</name>
</gene>
<dbReference type="OrthoDB" id="18996at2759"/>
<reference evidence="1 2" key="1">
    <citation type="submission" date="2018-11" db="EMBL/GenBank/DDBJ databases">
        <authorList>
            <consortium name="Pathogen Informatics"/>
        </authorList>
    </citation>
    <scope>NUCLEOTIDE SEQUENCE [LARGE SCALE GENOMIC DNA]</scope>
</reference>